<protein>
    <submittedName>
        <fullName evidence="9">Rhomboid family intramembrane serine protease</fullName>
    </submittedName>
</protein>
<feature type="transmembrane region" description="Helical" evidence="7">
    <location>
        <begin position="97"/>
        <end position="116"/>
    </location>
</feature>
<dbReference type="PANTHER" id="PTHR43731">
    <property type="entry name" value="RHOMBOID PROTEASE"/>
    <property type="match status" value="1"/>
</dbReference>
<evidence type="ECO:0000256" key="7">
    <source>
        <dbReference type="SAM" id="Phobius"/>
    </source>
</evidence>
<dbReference type="SUPFAM" id="SSF144091">
    <property type="entry name" value="Rhomboid-like"/>
    <property type="match status" value="1"/>
</dbReference>
<evidence type="ECO:0000256" key="1">
    <source>
        <dbReference type="ARBA" id="ARBA00004141"/>
    </source>
</evidence>
<dbReference type="Gene3D" id="1.20.1540.10">
    <property type="entry name" value="Rhomboid-like"/>
    <property type="match status" value="1"/>
</dbReference>
<sequence length="241" mass="25921">MSGARLGEQPVVTYALIAVNLAFFVVTALQARAVMTVTQSSLYLQGALLPELASTGEWWRVLTSGFLHVGLWHIAVNMFSLYFLGLPLERILGRVRFGVVYGLSLLGGSAAVMLFSDPLVPTAGASGAIFGLMGALLVTVRRLRYDARQLIAIVVINLIITFQVSNISWQAHLGGLVVGAAIGAVMVYPPREQRKRWQLLGSIGIGVVLIAVMAVRAVSLPHQYCSIEPTPTATYLVRCAT</sequence>
<feature type="transmembrane region" description="Helical" evidence="7">
    <location>
        <begin position="147"/>
        <end position="165"/>
    </location>
</feature>
<dbReference type="EMBL" id="JAERWK010000019">
    <property type="protein sequence ID" value="MBM9468458.1"/>
    <property type="molecule type" value="Genomic_DNA"/>
</dbReference>
<evidence type="ECO:0000313" key="9">
    <source>
        <dbReference type="EMBL" id="MBM9468458.1"/>
    </source>
</evidence>
<keyword evidence="5 7" id="KW-1133">Transmembrane helix</keyword>
<keyword evidence="10" id="KW-1185">Reference proteome</keyword>
<feature type="transmembrane region" description="Helical" evidence="7">
    <location>
        <begin position="171"/>
        <end position="188"/>
    </location>
</feature>
<name>A0A939BXD8_9ACTN</name>
<evidence type="ECO:0000256" key="3">
    <source>
        <dbReference type="ARBA" id="ARBA00022692"/>
    </source>
</evidence>
<comment type="similarity">
    <text evidence="2">Belongs to the peptidase S54 family.</text>
</comment>
<feature type="transmembrane region" description="Helical" evidence="7">
    <location>
        <begin position="12"/>
        <end position="31"/>
    </location>
</feature>
<keyword evidence="6 7" id="KW-0472">Membrane</keyword>
<feature type="domain" description="Peptidase S54 rhomboid" evidence="8">
    <location>
        <begin position="56"/>
        <end position="187"/>
    </location>
</feature>
<comment type="caution">
    <text evidence="9">The sequence shown here is derived from an EMBL/GenBank/DDBJ whole genome shotgun (WGS) entry which is preliminary data.</text>
</comment>
<keyword evidence="3 7" id="KW-0812">Transmembrane</keyword>
<evidence type="ECO:0000259" key="8">
    <source>
        <dbReference type="Pfam" id="PF01694"/>
    </source>
</evidence>
<dbReference type="InterPro" id="IPR035952">
    <property type="entry name" value="Rhomboid-like_sf"/>
</dbReference>
<evidence type="ECO:0000256" key="4">
    <source>
        <dbReference type="ARBA" id="ARBA00022801"/>
    </source>
</evidence>
<evidence type="ECO:0000313" key="10">
    <source>
        <dbReference type="Proteomes" id="UP000663792"/>
    </source>
</evidence>
<dbReference type="Pfam" id="PF01694">
    <property type="entry name" value="Rhomboid"/>
    <property type="match status" value="1"/>
</dbReference>
<dbReference type="AlphaFoldDB" id="A0A939BXD8"/>
<evidence type="ECO:0000256" key="5">
    <source>
        <dbReference type="ARBA" id="ARBA00022989"/>
    </source>
</evidence>
<gene>
    <name evidence="9" type="ORF">JL106_14330</name>
</gene>
<dbReference type="GO" id="GO:0004252">
    <property type="term" value="F:serine-type endopeptidase activity"/>
    <property type="evidence" value="ECO:0007669"/>
    <property type="project" value="InterPro"/>
</dbReference>
<dbReference type="InterPro" id="IPR022764">
    <property type="entry name" value="Peptidase_S54_rhomboid_dom"/>
</dbReference>
<reference evidence="9" key="1">
    <citation type="submission" date="2021-01" db="EMBL/GenBank/DDBJ databases">
        <title>YIM 132084 draft genome.</title>
        <authorList>
            <person name="An D."/>
        </authorList>
    </citation>
    <scope>NUCLEOTIDE SEQUENCE</scope>
    <source>
        <strain evidence="9">YIM 132084</strain>
    </source>
</reference>
<organism evidence="9 10">
    <name type="scientific">Nakamurella leprariae</name>
    <dbReference type="NCBI Taxonomy" id="2803911"/>
    <lineage>
        <taxon>Bacteria</taxon>
        <taxon>Bacillati</taxon>
        <taxon>Actinomycetota</taxon>
        <taxon>Actinomycetes</taxon>
        <taxon>Nakamurellales</taxon>
        <taxon>Nakamurellaceae</taxon>
        <taxon>Nakamurella</taxon>
    </lineage>
</organism>
<keyword evidence="9" id="KW-0645">Protease</keyword>
<feature type="transmembrane region" description="Helical" evidence="7">
    <location>
        <begin position="65"/>
        <end position="85"/>
    </location>
</feature>
<evidence type="ECO:0000256" key="2">
    <source>
        <dbReference type="ARBA" id="ARBA00009045"/>
    </source>
</evidence>
<dbReference type="GO" id="GO:0006508">
    <property type="term" value="P:proteolysis"/>
    <property type="evidence" value="ECO:0007669"/>
    <property type="project" value="UniProtKB-KW"/>
</dbReference>
<dbReference type="GO" id="GO:0016020">
    <property type="term" value="C:membrane"/>
    <property type="evidence" value="ECO:0007669"/>
    <property type="project" value="UniProtKB-SubCell"/>
</dbReference>
<evidence type="ECO:0000256" key="6">
    <source>
        <dbReference type="ARBA" id="ARBA00023136"/>
    </source>
</evidence>
<dbReference type="Proteomes" id="UP000663792">
    <property type="component" value="Unassembled WGS sequence"/>
</dbReference>
<accession>A0A939BXD8</accession>
<dbReference type="InterPro" id="IPR050925">
    <property type="entry name" value="Rhomboid_protease_S54"/>
</dbReference>
<comment type="subcellular location">
    <subcellularLocation>
        <location evidence="1">Membrane</location>
        <topology evidence="1">Multi-pass membrane protein</topology>
    </subcellularLocation>
</comment>
<feature type="transmembrane region" description="Helical" evidence="7">
    <location>
        <begin position="122"/>
        <end position="140"/>
    </location>
</feature>
<dbReference type="PANTHER" id="PTHR43731:SF14">
    <property type="entry name" value="PRESENILIN-ASSOCIATED RHOMBOID-LIKE PROTEIN, MITOCHONDRIAL"/>
    <property type="match status" value="1"/>
</dbReference>
<feature type="transmembrane region" description="Helical" evidence="7">
    <location>
        <begin position="200"/>
        <end position="219"/>
    </location>
</feature>
<dbReference type="RefSeq" id="WP_205261420.1">
    <property type="nucleotide sequence ID" value="NZ_JAERWK010000019.1"/>
</dbReference>
<proteinExistence type="inferred from homology"/>
<keyword evidence="4" id="KW-0378">Hydrolase</keyword>